<dbReference type="STRING" id="8010.ENSELUP00000009899"/>
<name>A0A3P8Y2M1_ESOLU</name>
<gene>
    <name evidence="7" type="primary">SENP2</name>
</gene>
<dbReference type="Ensembl" id="ENSELUT00000003047.3">
    <property type="protein sequence ID" value="ENSELUP00000009899.3"/>
    <property type="gene ID" value="ENSELUG00000010433.3"/>
</dbReference>
<dbReference type="GO" id="GO:0016929">
    <property type="term" value="F:deSUMOylase activity"/>
    <property type="evidence" value="ECO:0007669"/>
    <property type="project" value="TreeGrafter"/>
</dbReference>
<dbReference type="InterPro" id="IPR003653">
    <property type="entry name" value="Peptidase_C48_C"/>
</dbReference>
<feature type="domain" description="Ubiquitin-like protease family profile" evidence="6">
    <location>
        <begin position="414"/>
        <end position="583"/>
    </location>
</feature>
<comment type="similarity">
    <text evidence="1">Belongs to the peptidase C48 family.</text>
</comment>
<feature type="region of interest" description="Disordered" evidence="5">
    <location>
        <begin position="167"/>
        <end position="229"/>
    </location>
</feature>
<dbReference type="GO" id="GO:0006508">
    <property type="term" value="P:proteolysis"/>
    <property type="evidence" value="ECO:0007669"/>
    <property type="project" value="UniProtKB-KW"/>
</dbReference>
<dbReference type="Bgee" id="ENSELUG00000010433">
    <property type="expression patterns" value="Expressed in ovary and 14 other cell types or tissues"/>
</dbReference>
<dbReference type="Gene3D" id="3.40.395.10">
    <property type="entry name" value="Adenoviral Proteinase, Chain A"/>
    <property type="match status" value="1"/>
</dbReference>
<keyword evidence="3" id="KW-0378">Hydrolase</keyword>
<organism evidence="7 8">
    <name type="scientific">Esox lucius</name>
    <name type="common">Northern pike</name>
    <dbReference type="NCBI Taxonomy" id="8010"/>
    <lineage>
        <taxon>Eukaryota</taxon>
        <taxon>Metazoa</taxon>
        <taxon>Chordata</taxon>
        <taxon>Craniata</taxon>
        <taxon>Vertebrata</taxon>
        <taxon>Euteleostomi</taxon>
        <taxon>Actinopterygii</taxon>
        <taxon>Neopterygii</taxon>
        <taxon>Teleostei</taxon>
        <taxon>Protacanthopterygii</taxon>
        <taxon>Esociformes</taxon>
        <taxon>Esocidae</taxon>
        <taxon>Esox</taxon>
    </lineage>
</organism>
<keyword evidence="8" id="KW-1185">Reference proteome</keyword>
<dbReference type="PANTHER" id="PTHR12606:SF11">
    <property type="entry name" value="SENTRIN-SPECIFIC PROTEASE 2"/>
    <property type="match status" value="1"/>
</dbReference>
<dbReference type="GeneTree" id="ENSGT00940000155489"/>
<reference evidence="8" key="1">
    <citation type="journal article" date="2014" name="PLoS ONE">
        <title>The genome and linkage map of the northern pike (Esox lucius): conserved synteny revealed between the salmonid sister group and the Neoteleostei.</title>
        <authorList>
            <person name="Rondeau E.B."/>
            <person name="Minkley D.R."/>
            <person name="Leong J.S."/>
            <person name="Messmer A.M."/>
            <person name="Jantzen J.R."/>
            <person name="von Schalburg K.R."/>
            <person name="Lemon C."/>
            <person name="Bird N.H."/>
            <person name="Koop B.F."/>
        </authorList>
    </citation>
    <scope>NUCLEOTIDE SEQUENCE</scope>
</reference>
<reference evidence="7" key="3">
    <citation type="submission" date="2025-08" db="UniProtKB">
        <authorList>
            <consortium name="Ensembl"/>
        </authorList>
    </citation>
    <scope>IDENTIFICATION</scope>
</reference>
<dbReference type="PANTHER" id="PTHR12606">
    <property type="entry name" value="SENTRIN/SUMO-SPECIFIC PROTEASE"/>
    <property type="match status" value="1"/>
</dbReference>
<evidence type="ECO:0000256" key="2">
    <source>
        <dbReference type="ARBA" id="ARBA00022670"/>
    </source>
</evidence>
<evidence type="ECO:0000313" key="8">
    <source>
        <dbReference type="Proteomes" id="UP000265140"/>
    </source>
</evidence>
<dbReference type="Pfam" id="PF02902">
    <property type="entry name" value="Peptidase_C48"/>
    <property type="match status" value="1"/>
</dbReference>
<feature type="region of interest" description="Disordered" evidence="5">
    <location>
        <begin position="101"/>
        <end position="122"/>
    </location>
</feature>
<dbReference type="FunFam" id="3.40.395.10:FF:000001">
    <property type="entry name" value="Sentrin-specific protease 1"/>
    <property type="match status" value="1"/>
</dbReference>
<accession>A0A3P8Y2M1</accession>
<evidence type="ECO:0000259" key="6">
    <source>
        <dbReference type="PROSITE" id="PS50600"/>
    </source>
</evidence>
<protein>
    <recommendedName>
        <fullName evidence="6">Ubiquitin-like protease family profile domain-containing protein</fullName>
    </recommendedName>
</protein>
<dbReference type="GO" id="GO:0060255">
    <property type="term" value="P:regulation of macromolecule metabolic process"/>
    <property type="evidence" value="ECO:0007669"/>
    <property type="project" value="UniProtKB-ARBA"/>
</dbReference>
<feature type="compositionally biased region" description="Polar residues" evidence="5">
    <location>
        <begin position="55"/>
        <end position="69"/>
    </location>
</feature>
<proteinExistence type="inferred from homology"/>
<evidence type="ECO:0000313" key="7">
    <source>
        <dbReference type="Ensembl" id="ENSELUP00000009899.3"/>
    </source>
</evidence>
<feature type="compositionally biased region" description="Basic and acidic residues" evidence="5">
    <location>
        <begin position="188"/>
        <end position="197"/>
    </location>
</feature>
<evidence type="ECO:0000256" key="5">
    <source>
        <dbReference type="SAM" id="MobiDB-lite"/>
    </source>
</evidence>
<dbReference type="GO" id="GO:0080090">
    <property type="term" value="P:regulation of primary metabolic process"/>
    <property type="evidence" value="ECO:0007669"/>
    <property type="project" value="UniProtKB-ARBA"/>
</dbReference>
<dbReference type="GO" id="GO:0016926">
    <property type="term" value="P:protein desumoylation"/>
    <property type="evidence" value="ECO:0007669"/>
    <property type="project" value="TreeGrafter"/>
</dbReference>
<feature type="compositionally biased region" description="Polar residues" evidence="5">
    <location>
        <begin position="111"/>
        <end position="122"/>
    </location>
</feature>
<reference evidence="7" key="2">
    <citation type="submission" date="2020-02" db="EMBL/GenBank/DDBJ databases">
        <title>Esox lucius (northern pike) genome, fEsoLuc1, primary haplotype.</title>
        <authorList>
            <person name="Myers G."/>
            <person name="Karagic N."/>
            <person name="Meyer A."/>
            <person name="Pippel M."/>
            <person name="Reichard M."/>
            <person name="Winkler S."/>
            <person name="Tracey A."/>
            <person name="Sims Y."/>
            <person name="Howe K."/>
            <person name="Rhie A."/>
            <person name="Formenti G."/>
            <person name="Durbin R."/>
            <person name="Fedrigo O."/>
            <person name="Jarvis E.D."/>
        </authorList>
    </citation>
    <scope>NUCLEOTIDE SEQUENCE [LARGE SCALE GENOMIC DNA]</scope>
</reference>
<evidence type="ECO:0000256" key="3">
    <source>
        <dbReference type="ARBA" id="ARBA00022801"/>
    </source>
</evidence>
<dbReference type="AlphaFoldDB" id="A0A3P8Y2M1"/>
<dbReference type="Proteomes" id="UP000265140">
    <property type="component" value="Chromosome 22"/>
</dbReference>
<evidence type="ECO:0000256" key="4">
    <source>
        <dbReference type="ARBA" id="ARBA00022807"/>
    </source>
</evidence>
<dbReference type="SUPFAM" id="SSF54001">
    <property type="entry name" value="Cysteine proteinases"/>
    <property type="match status" value="1"/>
</dbReference>
<dbReference type="OMA" id="IDISSWD"/>
<keyword evidence="2" id="KW-0645">Protease</keyword>
<dbReference type="InterPro" id="IPR038765">
    <property type="entry name" value="Papain-like_cys_pep_sf"/>
</dbReference>
<sequence length="613" mass="68869">MYGWLVDGLSSLFEPVKGHKPFGWPGLNVTGQVPTLAWEANLQRQEPNARPAKRNYQSIHASETLSQSEPVEIKRRRTDIVVNFVKKTVSGVVGLLRLRNPLSPTKRSHRSNTASQTPVSYPQAQPAALMGIDELHTSWMSSSDWRMEKPTVGGQSERERRGLSLIQGSSPPLMRKHTGSLLCPGNLDKARDRDKSQRRSLQCLPNRPALGVGTGPPSSDPPPLGPNRSHRQFLAVEEALKESDKEHYRRLLQMVSDKYSKSQPLPFTRTKPQGAVLTQDGHRTAVLGRTCDSVTQRAGPLRANPNVFMWRDVPTTKQARDRRGDLCLSKPLSAAADPQPATNALRKQPEVDLCAEVAARLNLVDRDTSTQTYAQPEPRHNEELLRLTKEMAVEVSRALSQKDPNLVLSSAFKLRITQRDLATLQEGSWLNDEVMNFYLSLVMARSTSAGRGLKVYSFSTFFFPKLHGGGGAGGHAAVKRWTKAVDIFQYDIILVPLHLGVHWSLAVVDFNSRTVRSYDSMGQRHDDICSLLLMYLREEHQAKKDKDLDMSKWTVSSLRASEIPQQKNGSDCGVFACKYADYIAQERPLNFRQCHMPLFRKLMIWEILNQKLL</sequence>
<dbReference type="PROSITE" id="PS50600">
    <property type="entry name" value="ULP_PROTEASE"/>
    <property type="match status" value="1"/>
</dbReference>
<feature type="region of interest" description="Disordered" evidence="5">
    <location>
        <begin position="45"/>
        <end position="70"/>
    </location>
</feature>
<dbReference type="GO" id="GO:0005634">
    <property type="term" value="C:nucleus"/>
    <property type="evidence" value="ECO:0007669"/>
    <property type="project" value="TreeGrafter"/>
</dbReference>
<keyword evidence="4" id="KW-0788">Thiol protease</keyword>
<reference evidence="7" key="4">
    <citation type="submission" date="2025-09" db="UniProtKB">
        <authorList>
            <consortium name="Ensembl"/>
        </authorList>
    </citation>
    <scope>IDENTIFICATION</scope>
</reference>
<evidence type="ECO:0000256" key="1">
    <source>
        <dbReference type="ARBA" id="ARBA00005234"/>
    </source>
</evidence>